<dbReference type="EMBL" id="DXDC01000009">
    <property type="protein sequence ID" value="HIY64734.1"/>
    <property type="molecule type" value="Genomic_DNA"/>
</dbReference>
<evidence type="ECO:0000313" key="4">
    <source>
        <dbReference type="Proteomes" id="UP000824005"/>
    </source>
</evidence>
<proteinExistence type="predicted"/>
<feature type="signal peptide" evidence="2">
    <location>
        <begin position="1"/>
        <end position="21"/>
    </location>
</feature>
<organism evidence="3 4">
    <name type="scientific">Candidatus Agrococcus pullicola</name>
    <dbReference type="NCBI Taxonomy" id="2838429"/>
    <lineage>
        <taxon>Bacteria</taxon>
        <taxon>Bacillati</taxon>
        <taxon>Actinomycetota</taxon>
        <taxon>Actinomycetes</taxon>
        <taxon>Micrococcales</taxon>
        <taxon>Microbacteriaceae</taxon>
        <taxon>Agrococcus</taxon>
    </lineage>
</organism>
<dbReference type="Proteomes" id="UP000824005">
    <property type="component" value="Unassembled WGS sequence"/>
</dbReference>
<gene>
    <name evidence="3" type="ORF">H9830_00480</name>
</gene>
<feature type="chain" id="PRO_5039044036" evidence="2">
    <location>
        <begin position="22"/>
        <end position="138"/>
    </location>
</feature>
<keyword evidence="2" id="KW-0732">Signal</keyword>
<dbReference type="AlphaFoldDB" id="A0A9D1YS09"/>
<protein>
    <submittedName>
        <fullName evidence="3">Uncharacterized protein</fullName>
    </submittedName>
</protein>
<accession>A0A9D1YS09</accession>
<reference evidence="3" key="2">
    <citation type="submission" date="2021-04" db="EMBL/GenBank/DDBJ databases">
        <authorList>
            <person name="Gilroy R."/>
        </authorList>
    </citation>
    <scope>NUCLEOTIDE SEQUENCE</scope>
    <source>
        <strain evidence="3">ChiGjej1B1-98</strain>
    </source>
</reference>
<feature type="compositionally biased region" description="Polar residues" evidence="1">
    <location>
        <begin position="41"/>
        <end position="54"/>
    </location>
</feature>
<sequence length="138" mass="14050">MKKFFTSRPFIIVGAATALLAGGLGGAAAGAATGSHETESDSNPISAYSTNSEGLTYGSAADAPTPQSEPDLILVVATNGQEGYVLKEDLDAASGANVGSPEEAVEWQKSQPSHTSISVFESDGKTVIGEFSIGKARE</sequence>
<name>A0A9D1YS09_9MICO</name>
<reference evidence="3" key="1">
    <citation type="journal article" date="2021" name="PeerJ">
        <title>Extensive microbial diversity within the chicken gut microbiome revealed by metagenomics and culture.</title>
        <authorList>
            <person name="Gilroy R."/>
            <person name="Ravi A."/>
            <person name="Getino M."/>
            <person name="Pursley I."/>
            <person name="Horton D.L."/>
            <person name="Alikhan N.F."/>
            <person name="Baker D."/>
            <person name="Gharbi K."/>
            <person name="Hall N."/>
            <person name="Watson M."/>
            <person name="Adriaenssens E.M."/>
            <person name="Foster-Nyarko E."/>
            <person name="Jarju S."/>
            <person name="Secka A."/>
            <person name="Antonio M."/>
            <person name="Oren A."/>
            <person name="Chaudhuri R.R."/>
            <person name="La Ragione R."/>
            <person name="Hildebrand F."/>
            <person name="Pallen M.J."/>
        </authorList>
    </citation>
    <scope>NUCLEOTIDE SEQUENCE</scope>
    <source>
        <strain evidence="3">ChiGjej1B1-98</strain>
    </source>
</reference>
<evidence type="ECO:0000313" key="3">
    <source>
        <dbReference type="EMBL" id="HIY64734.1"/>
    </source>
</evidence>
<comment type="caution">
    <text evidence="3">The sequence shown here is derived from an EMBL/GenBank/DDBJ whole genome shotgun (WGS) entry which is preliminary data.</text>
</comment>
<evidence type="ECO:0000256" key="2">
    <source>
        <dbReference type="SAM" id="SignalP"/>
    </source>
</evidence>
<feature type="region of interest" description="Disordered" evidence="1">
    <location>
        <begin position="28"/>
        <end position="68"/>
    </location>
</feature>
<evidence type="ECO:0000256" key="1">
    <source>
        <dbReference type="SAM" id="MobiDB-lite"/>
    </source>
</evidence>